<dbReference type="PANTHER" id="PTHR12192:SF2">
    <property type="entry name" value="GLUTATHIONE-SPECIFIC GAMMA-GLUTAMYLCYCLOTRANSFERASE 2"/>
    <property type="match status" value="1"/>
</dbReference>
<dbReference type="GO" id="GO:0061928">
    <property type="term" value="F:glutathione specific gamma-glutamylcyclotransferase activity"/>
    <property type="evidence" value="ECO:0007669"/>
    <property type="project" value="UniProtKB-EC"/>
</dbReference>
<dbReference type="InterPro" id="IPR006840">
    <property type="entry name" value="ChaC"/>
</dbReference>
<proteinExistence type="predicted"/>
<feature type="region of interest" description="Disordered" evidence="3">
    <location>
        <begin position="1"/>
        <end position="24"/>
    </location>
</feature>
<dbReference type="OrthoDB" id="1933483at2759"/>
<dbReference type="GO" id="GO:0006751">
    <property type="term" value="P:glutathione catabolic process"/>
    <property type="evidence" value="ECO:0007669"/>
    <property type="project" value="InterPro"/>
</dbReference>
<sequence length="204" mass="22762">MSTDVSTFHKEQASEDHRGTPEAPGRVVTLIERCAWEKLADHYTIADSKVWGIAYRIVASRVTEVQEYLDIREINGYSIHYTSFYPGDPSSYGGPIHAMVYIGTPDNPQFIGPQDPQELAEHIWCSKGPSGENKEYLFELEEGLEGLSPESGDKHVRDLAARVREIEDRVGGAVRPVRNYGGQLHATEFRGVGEIDDQNEADKA</sequence>
<evidence type="ECO:0000256" key="2">
    <source>
        <dbReference type="ARBA" id="ARBA00023239"/>
    </source>
</evidence>
<dbReference type="PANTHER" id="PTHR12192">
    <property type="entry name" value="CATION TRANSPORT PROTEIN CHAC-RELATED"/>
    <property type="match status" value="1"/>
</dbReference>
<dbReference type="GO" id="GO:0005737">
    <property type="term" value="C:cytoplasm"/>
    <property type="evidence" value="ECO:0007669"/>
    <property type="project" value="TreeGrafter"/>
</dbReference>
<dbReference type="EC" id="4.3.2.7" evidence="1"/>
<dbReference type="Proteomes" id="UP000698800">
    <property type="component" value="Unassembled WGS sequence"/>
</dbReference>
<evidence type="ECO:0000313" key="5">
    <source>
        <dbReference type="Proteomes" id="UP000698800"/>
    </source>
</evidence>
<feature type="compositionally biased region" description="Basic and acidic residues" evidence="3">
    <location>
        <begin position="7"/>
        <end position="20"/>
    </location>
</feature>
<dbReference type="AlphaFoldDB" id="A0A9P8L024"/>
<keyword evidence="2" id="KW-0456">Lyase</keyword>
<evidence type="ECO:0000256" key="3">
    <source>
        <dbReference type="SAM" id="MobiDB-lite"/>
    </source>
</evidence>
<evidence type="ECO:0000256" key="1">
    <source>
        <dbReference type="ARBA" id="ARBA00012344"/>
    </source>
</evidence>
<accession>A0A9P8L024</accession>
<dbReference type="Pfam" id="PF04752">
    <property type="entry name" value="ChaC"/>
    <property type="match status" value="1"/>
</dbReference>
<name>A0A9P8L024_9PEZI</name>
<gene>
    <name evidence="4" type="ORF">FGG08_001618</name>
</gene>
<evidence type="ECO:0000313" key="4">
    <source>
        <dbReference type="EMBL" id="KAH0544173.1"/>
    </source>
</evidence>
<reference evidence="4" key="1">
    <citation type="submission" date="2021-03" db="EMBL/GenBank/DDBJ databases">
        <title>Comparative genomics and phylogenomic investigation of the class Geoglossomycetes provide insights into ecological specialization and systematics.</title>
        <authorList>
            <person name="Melie T."/>
            <person name="Pirro S."/>
            <person name="Miller A.N."/>
            <person name="Quandt A."/>
        </authorList>
    </citation>
    <scope>NUCLEOTIDE SEQUENCE</scope>
    <source>
        <strain evidence="4">GBOQ0MN5Z8</strain>
    </source>
</reference>
<protein>
    <recommendedName>
        <fullName evidence="1">glutathione-specific gamma-glutamylcyclotransferase</fullName>
        <ecNumber evidence="1">4.3.2.7</ecNumber>
    </recommendedName>
</protein>
<dbReference type="EMBL" id="JAGHQL010000022">
    <property type="protein sequence ID" value="KAH0544173.1"/>
    <property type="molecule type" value="Genomic_DNA"/>
</dbReference>
<comment type="caution">
    <text evidence="4">The sequence shown here is derived from an EMBL/GenBank/DDBJ whole genome shotgun (WGS) entry which is preliminary data.</text>
</comment>
<keyword evidence="5" id="KW-1185">Reference proteome</keyword>
<organism evidence="4 5">
    <name type="scientific">Glutinoglossum americanum</name>
    <dbReference type="NCBI Taxonomy" id="1670608"/>
    <lineage>
        <taxon>Eukaryota</taxon>
        <taxon>Fungi</taxon>
        <taxon>Dikarya</taxon>
        <taxon>Ascomycota</taxon>
        <taxon>Pezizomycotina</taxon>
        <taxon>Geoglossomycetes</taxon>
        <taxon>Geoglossales</taxon>
        <taxon>Geoglossaceae</taxon>
        <taxon>Glutinoglossum</taxon>
    </lineage>
</organism>